<reference evidence="3" key="1">
    <citation type="submission" date="2016-10" db="EMBL/GenBank/DDBJ databases">
        <authorList>
            <person name="Varghese N."/>
            <person name="Submissions S."/>
        </authorList>
    </citation>
    <scope>NUCLEOTIDE SEQUENCE [LARGE SCALE GENOMIC DNA]</scope>
    <source>
        <strain evidence="3">DSM 27981</strain>
    </source>
</reference>
<evidence type="ECO:0000313" key="3">
    <source>
        <dbReference type="Proteomes" id="UP000199119"/>
    </source>
</evidence>
<dbReference type="Proteomes" id="UP000199119">
    <property type="component" value="Unassembled WGS sequence"/>
</dbReference>
<dbReference type="EMBL" id="FONX01000001">
    <property type="protein sequence ID" value="SFE33263.1"/>
    <property type="molecule type" value="Genomic_DNA"/>
</dbReference>
<dbReference type="STRING" id="1177982.SAMN04489711_101243"/>
<evidence type="ECO:0008006" key="4">
    <source>
        <dbReference type="Google" id="ProtNLM"/>
    </source>
</evidence>
<proteinExistence type="predicted"/>
<protein>
    <recommendedName>
        <fullName evidence="4">Alpha/beta hydrolase family protein</fullName>
    </recommendedName>
</protein>
<dbReference type="OrthoDB" id="7197847at2"/>
<sequence>MPKPDIFLRAPWWLAAASAVLLAGCAATQTPLQPPAPVPHDGPAVPAWHAPAFDPAAEPAPVATACPSEVPRTARCFGGRDSAGAYYYIAVPQDWQGTLVLHDHGGPELGAPKAERTVDDLNRWAVMVRAGYAWAGSTYHQGGVAVRDAAADSERLRRIFSQYIAVPRITVLHGQSWGASVAARQAELFTEQTVGRRPYDAVLLTSGVLGGGSHSYDVRTDLRAVYQYLCHNHPRPTEPAYALNLGLPAGVHMSRADLKARADECLGLDRPAAQRTPAQQGRVETLERVLRIPASAILPHLYWGTFHFQDISSHRTGGASPFGNIGAVYGGSADDAALNAGVPRLAADPVAYARFAADTDPTGHIPAPVPVLSVKWISDPTAFAELDAQFRSTMDRAGSGGRLVQTFTRQGTHSYISDPTYVALMGALLDWSSKGDKPTPEGVAARCRSAEARFGAGCTFEPAYVPAPLATRVPERQRP</sequence>
<dbReference type="InterPro" id="IPR029058">
    <property type="entry name" value="AB_hydrolase_fold"/>
</dbReference>
<gene>
    <name evidence="2" type="ORF">SAMN04489711_101243</name>
</gene>
<feature type="signal peptide" evidence="1">
    <location>
        <begin position="1"/>
        <end position="23"/>
    </location>
</feature>
<evidence type="ECO:0000256" key="1">
    <source>
        <dbReference type="SAM" id="SignalP"/>
    </source>
</evidence>
<accession>A0A1I1ZRK3</accession>
<dbReference type="AlphaFoldDB" id="A0A1I1ZRK3"/>
<dbReference type="SUPFAM" id="SSF53474">
    <property type="entry name" value="alpha/beta-Hydrolases"/>
    <property type="match status" value="1"/>
</dbReference>
<keyword evidence="1" id="KW-0732">Signal</keyword>
<evidence type="ECO:0000313" key="2">
    <source>
        <dbReference type="EMBL" id="SFE33263.1"/>
    </source>
</evidence>
<feature type="chain" id="PRO_5011446914" description="Alpha/beta hydrolase family protein" evidence="1">
    <location>
        <begin position="24"/>
        <end position="479"/>
    </location>
</feature>
<name>A0A1I1ZRK3_9BURK</name>
<organism evidence="2 3">
    <name type="scientific">Paracidovorax wautersii</name>
    <dbReference type="NCBI Taxonomy" id="1177982"/>
    <lineage>
        <taxon>Bacteria</taxon>
        <taxon>Pseudomonadati</taxon>
        <taxon>Pseudomonadota</taxon>
        <taxon>Betaproteobacteria</taxon>
        <taxon>Burkholderiales</taxon>
        <taxon>Comamonadaceae</taxon>
        <taxon>Paracidovorax</taxon>
    </lineage>
</organism>
<dbReference type="RefSeq" id="WP_092936768.1">
    <property type="nucleotide sequence ID" value="NZ_FONX01000001.1"/>
</dbReference>
<dbReference type="PROSITE" id="PS51257">
    <property type="entry name" value="PROKAR_LIPOPROTEIN"/>
    <property type="match status" value="1"/>
</dbReference>
<keyword evidence="3" id="KW-1185">Reference proteome</keyword>